<dbReference type="InterPro" id="IPR050553">
    <property type="entry name" value="Thioredoxin_ResA/DsbE_sf"/>
</dbReference>
<dbReference type="PANTHER" id="PTHR42852:SF6">
    <property type="entry name" value="THIOL:DISULFIDE INTERCHANGE PROTEIN DSBE"/>
    <property type="match status" value="1"/>
</dbReference>
<protein>
    <submittedName>
        <fullName evidence="7">TlpA family protein disulfide reductase</fullName>
    </submittedName>
</protein>
<dbReference type="PANTHER" id="PTHR42852">
    <property type="entry name" value="THIOL:DISULFIDE INTERCHANGE PROTEIN DSBE"/>
    <property type="match status" value="1"/>
</dbReference>
<reference evidence="7 8" key="1">
    <citation type="submission" date="2021-04" db="EMBL/GenBank/DDBJ databases">
        <title>Chitinophaga sp. nov., isolated from the rhizosphere soil.</title>
        <authorList>
            <person name="He S."/>
        </authorList>
    </citation>
    <scope>NUCLEOTIDE SEQUENCE [LARGE SCALE GENOMIC DNA]</scope>
    <source>
        <strain evidence="7 8">2R12</strain>
    </source>
</reference>
<comment type="subcellular location">
    <subcellularLocation>
        <location evidence="1">Cell envelope</location>
    </subcellularLocation>
</comment>
<evidence type="ECO:0000256" key="2">
    <source>
        <dbReference type="ARBA" id="ARBA00022748"/>
    </source>
</evidence>
<keyword evidence="2" id="KW-0201">Cytochrome c-type biogenesis</keyword>
<dbReference type="InterPro" id="IPR036249">
    <property type="entry name" value="Thioredoxin-like_sf"/>
</dbReference>
<feature type="signal peptide" evidence="5">
    <location>
        <begin position="1"/>
        <end position="23"/>
    </location>
</feature>
<dbReference type="SUPFAM" id="SSF52833">
    <property type="entry name" value="Thioredoxin-like"/>
    <property type="match status" value="1"/>
</dbReference>
<feature type="chain" id="PRO_5047448182" evidence="5">
    <location>
        <begin position="24"/>
        <end position="518"/>
    </location>
</feature>
<keyword evidence="4" id="KW-0676">Redox-active center</keyword>
<evidence type="ECO:0000256" key="4">
    <source>
        <dbReference type="ARBA" id="ARBA00023284"/>
    </source>
</evidence>
<keyword evidence="3" id="KW-1015">Disulfide bond</keyword>
<evidence type="ECO:0000256" key="5">
    <source>
        <dbReference type="SAM" id="SignalP"/>
    </source>
</evidence>
<sequence>MLSFKMKLTCVVLLFLLPVIAVAQSGDPVLQAGTVDISGEVTIPKAIKKDSVWLFLKIPQPFTGEVGLYKTLLDSTGRFVLKVNTETNVSRCAVSTDININNQVTILLKNSHENKISFNYSDDGIINKVKVGDSTGFTDEELIQSLNKFSEMISERSGKPIEPLYNKKYSAFIDHANEVLRRKQTILNKPPLLSERMKEILFKDYSLAVYHLHVFDYEGEMILNYRNTNNGRMPDSSEVKKPTRSDYSFLKNLDLNNQLYLYSFSYPTFTRELLLNNTLNIPRIQDTPIREWTRNVNEILQPLIGFDHGLFYDMLVGNAYAMQFELELKPLTLKQIENIKNYYKGSDLERVLLRRNNDIIRKAKLKETLVVNNTPDVSFKELMNAIVSRYKGKTVIVDFWATWCVPCIEAIKESRDLKKQLADRDVVFVYISNPSSPEKLWEKHIQGIGGQQYYLSAKEWEYLLDSFNFDGIPAYLIFDRNGVLKDQITGYPGNEAMQRKVEAVLERDLSSKGQAVSQ</sequence>
<dbReference type="Pfam" id="PF08534">
    <property type="entry name" value="Redoxin"/>
    <property type="match status" value="1"/>
</dbReference>
<dbReference type="RefSeq" id="WP_211975105.1">
    <property type="nucleotide sequence ID" value="NZ_CBFHAM010000017.1"/>
</dbReference>
<dbReference type="InterPro" id="IPR013766">
    <property type="entry name" value="Thioredoxin_domain"/>
</dbReference>
<dbReference type="PROSITE" id="PS51352">
    <property type="entry name" value="THIOREDOXIN_2"/>
    <property type="match status" value="1"/>
</dbReference>
<gene>
    <name evidence="7" type="ORF">KE626_21800</name>
</gene>
<evidence type="ECO:0000313" key="8">
    <source>
        <dbReference type="Proteomes" id="UP000676386"/>
    </source>
</evidence>
<proteinExistence type="predicted"/>
<evidence type="ECO:0000313" key="7">
    <source>
        <dbReference type="EMBL" id="MBS0029974.1"/>
    </source>
</evidence>
<organism evidence="7 8">
    <name type="scientific">Chitinophaga hostae</name>
    <dbReference type="NCBI Taxonomy" id="2831022"/>
    <lineage>
        <taxon>Bacteria</taxon>
        <taxon>Pseudomonadati</taxon>
        <taxon>Bacteroidota</taxon>
        <taxon>Chitinophagia</taxon>
        <taxon>Chitinophagales</taxon>
        <taxon>Chitinophagaceae</taxon>
        <taxon>Chitinophaga</taxon>
    </lineage>
</organism>
<accession>A0ABS5J417</accession>
<evidence type="ECO:0000259" key="6">
    <source>
        <dbReference type="PROSITE" id="PS51352"/>
    </source>
</evidence>
<dbReference type="EMBL" id="JAGTXB010000011">
    <property type="protein sequence ID" value="MBS0029974.1"/>
    <property type="molecule type" value="Genomic_DNA"/>
</dbReference>
<keyword evidence="8" id="KW-1185">Reference proteome</keyword>
<dbReference type="InterPro" id="IPR013740">
    <property type="entry name" value="Redoxin"/>
</dbReference>
<comment type="caution">
    <text evidence="7">The sequence shown here is derived from an EMBL/GenBank/DDBJ whole genome shotgun (WGS) entry which is preliminary data.</text>
</comment>
<feature type="domain" description="Thioredoxin" evidence="6">
    <location>
        <begin position="354"/>
        <end position="506"/>
    </location>
</feature>
<evidence type="ECO:0000256" key="3">
    <source>
        <dbReference type="ARBA" id="ARBA00023157"/>
    </source>
</evidence>
<evidence type="ECO:0000256" key="1">
    <source>
        <dbReference type="ARBA" id="ARBA00004196"/>
    </source>
</evidence>
<dbReference type="CDD" id="cd02966">
    <property type="entry name" value="TlpA_like_family"/>
    <property type="match status" value="1"/>
</dbReference>
<name>A0ABS5J417_9BACT</name>
<dbReference type="Gene3D" id="3.40.30.10">
    <property type="entry name" value="Glutaredoxin"/>
    <property type="match status" value="1"/>
</dbReference>
<dbReference type="Proteomes" id="UP000676386">
    <property type="component" value="Unassembled WGS sequence"/>
</dbReference>
<keyword evidence="5" id="KW-0732">Signal</keyword>